<evidence type="ECO:0000313" key="2">
    <source>
        <dbReference type="EMBL" id="QYF48927.1"/>
    </source>
</evidence>
<evidence type="ECO:0000313" key="3">
    <source>
        <dbReference type="Proteomes" id="UP000826014"/>
    </source>
</evidence>
<name>A0ABX8V5S4_9BACT</name>
<keyword evidence="1" id="KW-0812">Transmembrane</keyword>
<keyword evidence="1" id="KW-0472">Membrane</keyword>
<sequence>MGINSTSDYGASYIYYPFPSLPLGHAELEINGKSYTFTNITEIRDTIITEIRDTMCCSQIDVGETRKVKSLPRIKILSQMIERAKSRTRCGSSFFRFNISVTPNQLDELKKNAVRINSINCSVGVAKALKQFTDLKIPPLFVISPLALAFYLTMANKLGSQHVSQIEFHHNSSLKNLSKSILGGLVEAAGLFSLVFIITQSNLRDIYYFIFDSNSFDSNSSEIAKNSIGLLLLWSIILDGYYLRSCSNLLIKSAEISRQLLGYSLRFIGFGYTLGLIMWDDYPSSCFCGYACLKSI</sequence>
<protein>
    <submittedName>
        <fullName evidence="2">Uncharacterized protein</fullName>
    </submittedName>
</protein>
<gene>
    <name evidence="2" type="ORF">RHABOEDO_001168</name>
</gene>
<keyword evidence="3" id="KW-1185">Reference proteome</keyword>
<evidence type="ECO:0000256" key="1">
    <source>
        <dbReference type="SAM" id="Phobius"/>
    </source>
</evidence>
<dbReference type="Proteomes" id="UP000826014">
    <property type="component" value="Chromosome"/>
</dbReference>
<reference evidence="2 3" key="1">
    <citation type="journal article" date="2022" name="bioRxiv">
        <title>Ecology and evolution of chlamydial symbionts of arthropods.</title>
        <authorList>
            <person name="Halter T."/>
            <person name="Koestlbacher S."/>
            <person name="Collingro A."/>
            <person name="Sixt B.S."/>
            <person name="Toenshoff E.R."/>
            <person name="Hendrickx F."/>
            <person name="Kostanjsek R."/>
            <person name="Horn M."/>
        </authorList>
    </citation>
    <scope>NUCLEOTIDE SEQUENCE [LARGE SCALE GENOMIC DNA]</scope>
    <source>
        <strain evidence="2">W744xW776</strain>
    </source>
</reference>
<proteinExistence type="predicted"/>
<accession>A0ABX8V5S4</accession>
<feature type="transmembrane region" description="Helical" evidence="1">
    <location>
        <begin position="180"/>
        <end position="203"/>
    </location>
</feature>
<dbReference type="RefSeq" id="WP_215217592.1">
    <property type="nucleotide sequence ID" value="NZ_CP075587.1"/>
</dbReference>
<feature type="transmembrane region" description="Helical" evidence="1">
    <location>
        <begin position="140"/>
        <end position="159"/>
    </location>
</feature>
<organism evidence="2 3">
    <name type="scientific">Candidatus Rhabdochlamydia oedothoracis</name>
    <dbReference type="NCBI Taxonomy" id="2720720"/>
    <lineage>
        <taxon>Bacteria</taxon>
        <taxon>Pseudomonadati</taxon>
        <taxon>Chlamydiota</taxon>
        <taxon>Chlamydiia</taxon>
        <taxon>Parachlamydiales</taxon>
        <taxon>Candidatus Rhabdochlamydiaceae</taxon>
        <taxon>Candidatus Rhabdochlamydia</taxon>
    </lineage>
</organism>
<keyword evidence="1" id="KW-1133">Transmembrane helix</keyword>
<feature type="transmembrane region" description="Helical" evidence="1">
    <location>
        <begin position="263"/>
        <end position="279"/>
    </location>
</feature>
<dbReference type="EMBL" id="CP075587">
    <property type="protein sequence ID" value="QYF48927.1"/>
    <property type="molecule type" value="Genomic_DNA"/>
</dbReference>